<dbReference type="RefSeq" id="WP_187965030.1">
    <property type="nucleotide sequence ID" value="NZ_JACVDC010000016.1"/>
</dbReference>
<dbReference type="EMBL" id="JACVDC010000016">
    <property type="protein sequence ID" value="MBC9795879.1"/>
    <property type="molecule type" value="Genomic_DNA"/>
</dbReference>
<feature type="transmembrane region" description="Helical" evidence="1">
    <location>
        <begin position="15"/>
        <end position="38"/>
    </location>
</feature>
<keyword evidence="1" id="KW-0812">Transmembrane</keyword>
<organism evidence="2 3">
    <name type="scientific">Sinomicrobium weinanense</name>
    <dbReference type="NCBI Taxonomy" id="2842200"/>
    <lineage>
        <taxon>Bacteria</taxon>
        <taxon>Pseudomonadati</taxon>
        <taxon>Bacteroidota</taxon>
        <taxon>Flavobacteriia</taxon>
        <taxon>Flavobacteriales</taxon>
        <taxon>Flavobacteriaceae</taxon>
        <taxon>Sinomicrobium</taxon>
    </lineage>
</organism>
<feature type="transmembrane region" description="Helical" evidence="1">
    <location>
        <begin position="47"/>
        <end position="67"/>
    </location>
</feature>
<comment type="caution">
    <text evidence="2">The sequence shown here is derived from an EMBL/GenBank/DDBJ whole genome shotgun (WGS) entry which is preliminary data.</text>
</comment>
<evidence type="ECO:0000256" key="1">
    <source>
        <dbReference type="SAM" id="Phobius"/>
    </source>
</evidence>
<evidence type="ECO:0000313" key="2">
    <source>
        <dbReference type="EMBL" id="MBC9795879.1"/>
    </source>
</evidence>
<keyword evidence="1" id="KW-1133">Transmembrane helix</keyword>
<reference evidence="2 3" key="1">
    <citation type="submission" date="2020-09" db="EMBL/GenBank/DDBJ databases">
        <title>Sinomicrobium weinanense sp. nov., a halophilic bacteria isolated from saline-alkali soil.</title>
        <authorList>
            <person name="Wu P."/>
            <person name="Ren H."/>
            <person name="Mei Y."/>
            <person name="Liang Y."/>
            <person name="Chen Z."/>
        </authorList>
    </citation>
    <scope>NUCLEOTIDE SEQUENCE [LARGE SCALE GENOMIC DNA]</scope>
    <source>
        <strain evidence="2 3">FJxs</strain>
    </source>
</reference>
<gene>
    <name evidence="2" type="ORF">IBL28_07875</name>
</gene>
<evidence type="ECO:0000313" key="3">
    <source>
        <dbReference type="Proteomes" id="UP000653730"/>
    </source>
</evidence>
<keyword evidence="1" id="KW-0472">Membrane</keyword>
<protein>
    <submittedName>
        <fullName evidence="2">Uncharacterized protein</fullName>
    </submittedName>
</protein>
<dbReference type="AlphaFoldDB" id="A0A926Q2I3"/>
<sequence length="68" mass="7557">MQNLILTVNGEGFEMLLYFILAIMFGPPVLFAIIGILFRKRKTVAKVFYILAAVYLVIGLGLCGSMML</sequence>
<dbReference type="Proteomes" id="UP000653730">
    <property type="component" value="Unassembled WGS sequence"/>
</dbReference>
<accession>A0A926Q2I3</accession>
<name>A0A926Q2I3_9FLAO</name>
<proteinExistence type="predicted"/>
<keyword evidence="3" id="KW-1185">Reference proteome</keyword>